<evidence type="ECO:0000313" key="2">
    <source>
        <dbReference type="Proteomes" id="UP001501757"/>
    </source>
</evidence>
<evidence type="ECO:0000313" key="1">
    <source>
        <dbReference type="EMBL" id="GAA0352444.1"/>
    </source>
</evidence>
<dbReference type="NCBIfam" id="NF008655">
    <property type="entry name" value="PRK11653.1"/>
    <property type="match status" value="1"/>
</dbReference>
<dbReference type="RefSeq" id="WP_343843894.1">
    <property type="nucleotide sequence ID" value="NZ_BAAAEI010000006.1"/>
</dbReference>
<reference evidence="2" key="1">
    <citation type="journal article" date="2019" name="Int. J. Syst. Evol. Microbiol.">
        <title>The Global Catalogue of Microorganisms (GCM) 10K type strain sequencing project: providing services to taxonomists for standard genome sequencing and annotation.</title>
        <authorList>
            <consortium name="The Broad Institute Genomics Platform"/>
            <consortium name="The Broad Institute Genome Sequencing Center for Infectious Disease"/>
            <person name="Wu L."/>
            <person name="Ma J."/>
        </authorList>
    </citation>
    <scope>NUCLEOTIDE SEQUENCE [LARGE SCALE GENOMIC DNA]</scope>
    <source>
        <strain evidence="2">JCM 13378</strain>
    </source>
</reference>
<sequence>MEQRKQKRSVSINLASMRKGFAPKPLAVGVATVLLSACGGNRQDADVYTSANDCIEKNPEFAEQCTAAYQQALEEAARTAPKYNNATDCEYDFGQQQCHQVESGGGSFFVPFMAGYMLSNLMSPRGYHSQPLFTSYSPYSPYRYRWTTADGWDYGYYKDRRLKVDKDAFKPKPAVNRTIKRGGFGSTVRAKSSWGSSSKGWGG</sequence>
<accession>A0ABP3GQL3</accession>
<dbReference type="InterPro" id="IPR009576">
    <property type="entry name" value="Biofilm_formation_YgiB"/>
</dbReference>
<keyword evidence="2" id="KW-1185">Reference proteome</keyword>
<proteinExistence type="predicted"/>
<dbReference type="Pfam" id="PF06693">
    <property type="entry name" value="DUF1190"/>
    <property type="match status" value="1"/>
</dbReference>
<dbReference type="Proteomes" id="UP001501757">
    <property type="component" value="Unassembled WGS sequence"/>
</dbReference>
<name>A0ABP3GQL3_9ALTE</name>
<gene>
    <name evidence="1" type="ORF">GCM10009092_16040</name>
</gene>
<protein>
    <submittedName>
        <fullName evidence="1">DUF1190 family protein</fullName>
    </submittedName>
</protein>
<dbReference type="EMBL" id="BAAAEI010000006">
    <property type="protein sequence ID" value="GAA0352444.1"/>
    <property type="molecule type" value="Genomic_DNA"/>
</dbReference>
<comment type="caution">
    <text evidence="1">The sequence shown here is derived from an EMBL/GenBank/DDBJ whole genome shotgun (WGS) entry which is preliminary data.</text>
</comment>
<organism evidence="1 2">
    <name type="scientific">Bowmanella denitrificans</name>
    <dbReference type="NCBI Taxonomy" id="366582"/>
    <lineage>
        <taxon>Bacteria</taxon>
        <taxon>Pseudomonadati</taxon>
        <taxon>Pseudomonadota</taxon>
        <taxon>Gammaproteobacteria</taxon>
        <taxon>Alteromonadales</taxon>
        <taxon>Alteromonadaceae</taxon>
        <taxon>Bowmanella</taxon>
    </lineage>
</organism>